<dbReference type="Pfam" id="PF00107">
    <property type="entry name" value="ADH_zinc_N"/>
    <property type="match status" value="1"/>
</dbReference>
<evidence type="ECO:0000259" key="5">
    <source>
        <dbReference type="SMART" id="SM00829"/>
    </source>
</evidence>
<dbReference type="InterPro" id="IPR050129">
    <property type="entry name" value="Zn_alcohol_dh"/>
</dbReference>
<evidence type="ECO:0000313" key="6">
    <source>
        <dbReference type="EMBL" id="MDR6550438.1"/>
    </source>
</evidence>
<dbReference type="InterPro" id="IPR013149">
    <property type="entry name" value="ADH-like_C"/>
</dbReference>
<dbReference type="PANTHER" id="PTHR43401">
    <property type="entry name" value="L-THREONINE 3-DEHYDROGENASE"/>
    <property type="match status" value="1"/>
</dbReference>
<dbReference type="InterPro" id="IPR011032">
    <property type="entry name" value="GroES-like_sf"/>
</dbReference>
<dbReference type="PROSITE" id="PS00059">
    <property type="entry name" value="ADH_ZINC"/>
    <property type="match status" value="1"/>
</dbReference>
<gene>
    <name evidence="6" type="ORF">J2736_001621</name>
</gene>
<dbReference type="EMBL" id="JAVDSB010000001">
    <property type="protein sequence ID" value="MDR6550438.1"/>
    <property type="molecule type" value="Genomic_DNA"/>
</dbReference>
<name>A0ABU1NSM0_9BACL</name>
<feature type="domain" description="Enoyl reductase (ER)" evidence="5">
    <location>
        <begin position="8"/>
        <end position="337"/>
    </location>
</feature>
<organism evidence="6 7">
    <name type="scientific">Paenibacillus qinlingensis</name>
    <dbReference type="NCBI Taxonomy" id="1837343"/>
    <lineage>
        <taxon>Bacteria</taxon>
        <taxon>Bacillati</taxon>
        <taxon>Bacillota</taxon>
        <taxon>Bacilli</taxon>
        <taxon>Bacillales</taxon>
        <taxon>Paenibacillaceae</taxon>
        <taxon>Paenibacillus</taxon>
    </lineage>
</organism>
<keyword evidence="2 4" id="KW-0862">Zinc</keyword>
<comment type="caution">
    <text evidence="6">The sequence shown here is derived from an EMBL/GenBank/DDBJ whole genome shotgun (WGS) entry which is preliminary data.</text>
</comment>
<keyword evidence="1 4" id="KW-0479">Metal-binding</keyword>
<evidence type="ECO:0000256" key="4">
    <source>
        <dbReference type="RuleBase" id="RU361277"/>
    </source>
</evidence>
<dbReference type="Gene3D" id="3.90.180.10">
    <property type="entry name" value="Medium-chain alcohol dehydrogenases, catalytic domain"/>
    <property type="match status" value="1"/>
</dbReference>
<dbReference type="RefSeq" id="WP_310225085.1">
    <property type="nucleotide sequence ID" value="NZ_JAVDSB010000001.1"/>
</dbReference>
<dbReference type="InterPro" id="IPR036291">
    <property type="entry name" value="NAD(P)-bd_dom_sf"/>
</dbReference>
<proteinExistence type="inferred from homology"/>
<keyword evidence="7" id="KW-1185">Reference proteome</keyword>
<sequence>MKALVYEGPREMNLRQLVDPEPLEDEVLIRVAYSGICGSELSGFLGHNALRKPPMVFGHEFSGTIEALGARVVRNGLHVGAHVTANPLVTCGECRYCLSGRQQLCPSRQLLSAALPGSNAELVKIPARFVYPLPSGMPLRRGALVEPVACGVRVAELAAPKPGERAVVAGMGPIGLFALQALKLHGVTDLYAIDLSPERLEIAESLGAIPIMPNSTSDVAAEVRRLTGGGADIAVDAVGASVTRRQCIDFTAPGGRVIVTGLHEAESSLQVNTMIRSEISLLGSFAYSAVTFEKALAYLAHGWVELDEWIEEAPLEAGAAWFDQLIAKPGKTAKVLLVP</sequence>
<reference evidence="6 7" key="1">
    <citation type="submission" date="2023-07" db="EMBL/GenBank/DDBJ databases">
        <title>Sorghum-associated microbial communities from plants grown in Nebraska, USA.</title>
        <authorList>
            <person name="Schachtman D."/>
        </authorList>
    </citation>
    <scope>NUCLEOTIDE SEQUENCE [LARGE SCALE GENOMIC DNA]</scope>
    <source>
        <strain evidence="6 7">CC258</strain>
    </source>
</reference>
<dbReference type="SUPFAM" id="SSF51735">
    <property type="entry name" value="NAD(P)-binding Rossmann-fold domains"/>
    <property type="match status" value="1"/>
</dbReference>
<dbReference type="Pfam" id="PF08240">
    <property type="entry name" value="ADH_N"/>
    <property type="match status" value="1"/>
</dbReference>
<comment type="cofactor">
    <cofactor evidence="4">
        <name>Zn(2+)</name>
        <dbReference type="ChEBI" id="CHEBI:29105"/>
    </cofactor>
</comment>
<dbReference type="Proteomes" id="UP001267290">
    <property type="component" value="Unassembled WGS sequence"/>
</dbReference>
<evidence type="ECO:0000256" key="1">
    <source>
        <dbReference type="ARBA" id="ARBA00022723"/>
    </source>
</evidence>
<dbReference type="InterPro" id="IPR002328">
    <property type="entry name" value="ADH_Zn_CS"/>
</dbReference>
<dbReference type="InterPro" id="IPR020843">
    <property type="entry name" value="ER"/>
</dbReference>
<keyword evidence="3" id="KW-0560">Oxidoreductase</keyword>
<accession>A0ABU1NSM0</accession>
<dbReference type="SUPFAM" id="SSF50129">
    <property type="entry name" value="GroES-like"/>
    <property type="match status" value="1"/>
</dbReference>
<evidence type="ECO:0000256" key="2">
    <source>
        <dbReference type="ARBA" id="ARBA00022833"/>
    </source>
</evidence>
<dbReference type="InterPro" id="IPR013154">
    <property type="entry name" value="ADH-like_N"/>
</dbReference>
<evidence type="ECO:0000256" key="3">
    <source>
        <dbReference type="ARBA" id="ARBA00023002"/>
    </source>
</evidence>
<comment type="similarity">
    <text evidence="4">Belongs to the zinc-containing alcohol dehydrogenase family.</text>
</comment>
<protein>
    <submittedName>
        <fullName evidence="6">Threonine dehydrogenase-like Zn-dependent dehydrogenase</fullName>
    </submittedName>
</protein>
<dbReference type="SMART" id="SM00829">
    <property type="entry name" value="PKS_ER"/>
    <property type="match status" value="1"/>
</dbReference>
<evidence type="ECO:0000313" key="7">
    <source>
        <dbReference type="Proteomes" id="UP001267290"/>
    </source>
</evidence>
<dbReference type="PANTHER" id="PTHR43401:SF2">
    <property type="entry name" value="L-THREONINE 3-DEHYDROGENASE"/>
    <property type="match status" value="1"/>
</dbReference>
<dbReference type="Gene3D" id="3.40.50.720">
    <property type="entry name" value="NAD(P)-binding Rossmann-like Domain"/>
    <property type="match status" value="1"/>
</dbReference>